<evidence type="ECO:0000259" key="2">
    <source>
        <dbReference type="Pfam" id="PF16884"/>
    </source>
</evidence>
<dbReference type="InterPro" id="IPR011032">
    <property type="entry name" value="GroES-like_sf"/>
</dbReference>
<dbReference type="Proteomes" id="UP000189513">
    <property type="component" value="Unassembled WGS sequence"/>
</dbReference>
<organism evidence="3 4">
    <name type="scientific">Cyberlindnera fabianii</name>
    <name type="common">Yeast</name>
    <name type="synonym">Hansenula fabianii</name>
    <dbReference type="NCBI Taxonomy" id="36022"/>
    <lineage>
        <taxon>Eukaryota</taxon>
        <taxon>Fungi</taxon>
        <taxon>Dikarya</taxon>
        <taxon>Ascomycota</taxon>
        <taxon>Saccharomycotina</taxon>
        <taxon>Saccharomycetes</taxon>
        <taxon>Phaffomycetales</taxon>
        <taxon>Phaffomycetaceae</taxon>
        <taxon>Cyberlindnera</taxon>
    </lineage>
</organism>
<dbReference type="VEuPathDB" id="FungiDB:BON22_1045"/>
<dbReference type="SUPFAM" id="SSF50129">
    <property type="entry name" value="GroES-like"/>
    <property type="match status" value="1"/>
</dbReference>
<dbReference type="Pfam" id="PF16884">
    <property type="entry name" value="ADH_N_2"/>
    <property type="match status" value="1"/>
</dbReference>
<sequence length="353" mass="39272">MVLIDAQQWTLNRYATFAEEVNLNYDSPDATFKLTTKTYDTEDPELLKDGEILLETLYLSNDPAQKGWFTSRKSYVPPVPLGSVAPSQGIGRVIVSKSDDYSPGDIIYSRKVGWSTHNVISPTPLDRKLDASKVPHITKYLSAFGTTTLTAYFSAFKYSELKPDDEGKIWLISGAAGAAGSSLVQIVAHLFKPKKIIAIAGGESKRKWVETLGVNGNVIGVDYKSDDYNDKFEEALNGEEIDVFVDHTFGKIVQVGSIASYNDNTNFVFNSFFTVTTKRLRIQGMIVIDDIDDFPEAFTNLTEWFSNGKLDISKFEETVVDGKGVHFKDVPKLWTGLFTGQNKGKYITQVGDY</sequence>
<proteinExistence type="predicted"/>
<name>A0A1V2LAB0_CYBFA</name>
<evidence type="ECO:0000256" key="1">
    <source>
        <dbReference type="ARBA" id="ARBA00023002"/>
    </source>
</evidence>
<reference evidence="4" key="1">
    <citation type="journal article" date="2017" name="Genome Announc.">
        <title>Genome sequences of Cyberlindnera fabianii 65, Pichia kudriavzevii 129, and Saccharomyces cerevisiae 131 isolated from fermented masau fruits in Zimbabwe.</title>
        <authorList>
            <person name="van Rijswijck I.M.H."/>
            <person name="Derks M.F.L."/>
            <person name="Abee T."/>
            <person name="de Ridder D."/>
            <person name="Smid E.J."/>
        </authorList>
    </citation>
    <scope>NUCLEOTIDE SEQUENCE [LARGE SCALE GENOMIC DNA]</scope>
    <source>
        <strain evidence="4">65</strain>
    </source>
</reference>
<dbReference type="GO" id="GO:0016628">
    <property type="term" value="F:oxidoreductase activity, acting on the CH-CH group of donors, NAD or NADP as acceptor"/>
    <property type="evidence" value="ECO:0007669"/>
    <property type="project" value="InterPro"/>
</dbReference>
<dbReference type="EMBL" id="MPUK01000002">
    <property type="protein sequence ID" value="ONH68828.1"/>
    <property type="molecule type" value="Genomic_DNA"/>
</dbReference>
<keyword evidence="1" id="KW-0560">Oxidoreductase</keyword>
<keyword evidence="4" id="KW-1185">Reference proteome</keyword>
<accession>A0A1V2LAB0</accession>
<dbReference type="Gene3D" id="3.90.180.10">
    <property type="entry name" value="Medium-chain alcohol dehydrogenases, catalytic domain"/>
    <property type="match status" value="1"/>
</dbReference>
<dbReference type="Gene3D" id="3.40.50.720">
    <property type="entry name" value="NAD(P)-binding Rossmann-like Domain"/>
    <property type="match status" value="1"/>
</dbReference>
<dbReference type="PANTHER" id="PTHR43205">
    <property type="entry name" value="PROSTAGLANDIN REDUCTASE"/>
    <property type="match status" value="1"/>
</dbReference>
<dbReference type="OMA" id="VDELWWY"/>
<dbReference type="PANTHER" id="PTHR43205:SF19">
    <property type="entry name" value="ENOYL REDUCTASE (ER) DOMAIN-CONTAINING PROTEIN"/>
    <property type="match status" value="1"/>
</dbReference>
<evidence type="ECO:0000313" key="3">
    <source>
        <dbReference type="EMBL" id="ONH68828.1"/>
    </source>
</evidence>
<dbReference type="InterPro" id="IPR045010">
    <property type="entry name" value="MDR_fam"/>
</dbReference>
<gene>
    <name evidence="3" type="ORF">BON22_1045</name>
</gene>
<dbReference type="InterPro" id="IPR036291">
    <property type="entry name" value="NAD(P)-bd_dom_sf"/>
</dbReference>
<dbReference type="CDD" id="cd05288">
    <property type="entry name" value="PGDH"/>
    <property type="match status" value="1"/>
</dbReference>
<dbReference type="STRING" id="36022.A0A1V2LAB0"/>
<protein>
    <submittedName>
        <fullName evidence="3">Putative NADP-dependent oxidoreductase YfmJ</fullName>
    </submittedName>
</protein>
<feature type="domain" description="Oxidoreductase N-terminal" evidence="2">
    <location>
        <begin position="39"/>
        <end position="123"/>
    </location>
</feature>
<dbReference type="AlphaFoldDB" id="A0A1V2LAB0"/>
<dbReference type="InterPro" id="IPR041694">
    <property type="entry name" value="ADH_N_2"/>
</dbReference>
<evidence type="ECO:0000313" key="4">
    <source>
        <dbReference type="Proteomes" id="UP000189513"/>
    </source>
</evidence>
<comment type="caution">
    <text evidence="3">The sequence shown here is derived from an EMBL/GenBank/DDBJ whole genome shotgun (WGS) entry which is preliminary data.</text>
</comment>
<dbReference type="SUPFAM" id="SSF51735">
    <property type="entry name" value="NAD(P)-binding Rossmann-fold domains"/>
    <property type="match status" value="1"/>
</dbReference>